<keyword evidence="3" id="KW-0413">Isomerase</keyword>
<evidence type="ECO:0000313" key="7">
    <source>
        <dbReference type="Proteomes" id="UP001283341"/>
    </source>
</evidence>
<feature type="domain" description="Pseudouridine synthase I TruA alpha/beta" evidence="5">
    <location>
        <begin position="338"/>
        <end position="470"/>
    </location>
</feature>
<dbReference type="GO" id="GO:0005634">
    <property type="term" value="C:nucleus"/>
    <property type="evidence" value="ECO:0007669"/>
    <property type="project" value="TreeGrafter"/>
</dbReference>
<dbReference type="GO" id="GO:0005737">
    <property type="term" value="C:cytoplasm"/>
    <property type="evidence" value="ECO:0007669"/>
    <property type="project" value="TreeGrafter"/>
</dbReference>
<dbReference type="EMBL" id="JAUEDM010000006">
    <property type="protein sequence ID" value="KAK3315024.1"/>
    <property type="molecule type" value="Genomic_DNA"/>
</dbReference>
<evidence type="ECO:0000256" key="4">
    <source>
        <dbReference type="SAM" id="MobiDB-lite"/>
    </source>
</evidence>
<gene>
    <name evidence="6" type="ORF">B0H66DRAFT_330816</name>
</gene>
<sequence>MSNRLISGAVQKLLAQARRSSHHGLKTLAGHPVTMGASATTSATQQQPQYYNSWTKDSLIERVRQLEEQLRQQNSSPQTSNAPAPAPASIIAEAAAAQPPPSNGQGQPQTSKPGEGKRAKKKKSGGIDMSKYATRMIALKLAYLGKNYNGFEYQKSPAPLPTIEDKLWKALTKSCLISPENPDEVDFAPFEYSKCGRTDKGVSAFGQVINLRVRSNQRVPVKGTRTEEKGVRQQEDTEMADTTVTAPEPAPRPPPKREFDPIADEIPYCRVLNRLLPPDIRILAWAPHLPENFSSRFSCRERQYRYFFTSPAFTPMPASLAVGGLNNGWLDIDAMRKAAKMFEGVHDFRNFCKVDPGKQLTNFTRRVFESDIVEVTDVGTALPYLNLPQFARRSDQTETDTPKVYYFHVRGSAFLWHQIRHMVAVLFLVGQGLEPASVVSDLLDVNKTPRRPCYLMAEDTPLVLWDCIFPKLNPEDAANYYATSLKEEADSHNPEAVVDTNLKDDGVDWLWLGEDSPTSLHSSTGLVDQMWEYWRERKMDELLASRLLGRVATQADLTKLRVPQQGSLKPNNTTQKIFRGGNVGVSLGQYVPVLKKEMLPTPEEQNDKWAQSKGFAGAEEMVKTHNWRSVMKANRAAAKRKASMSDAGKEETEAAAT</sequence>
<evidence type="ECO:0000259" key="5">
    <source>
        <dbReference type="Pfam" id="PF01416"/>
    </source>
</evidence>
<feature type="region of interest" description="Disordered" evidence="4">
    <location>
        <begin position="96"/>
        <end position="127"/>
    </location>
</feature>
<evidence type="ECO:0000256" key="3">
    <source>
        <dbReference type="ARBA" id="ARBA00023235"/>
    </source>
</evidence>
<feature type="region of interest" description="Disordered" evidence="4">
    <location>
        <begin position="220"/>
        <end position="259"/>
    </location>
</feature>
<dbReference type="PANTHER" id="PTHR11142:SF5">
    <property type="entry name" value="TRNA PSEUDOURIDINE(38_39) SYNTHASE"/>
    <property type="match status" value="1"/>
</dbReference>
<keyword evidence="2" id="KW-0819">tRNA processing</keyword>
<dbReference type="InterPro" id="IPR020103">
    <property type="entry name" value="PsdUridine_synth_cat_dom_sf"/>
</dbReference>
<dbReference type="InterPro" id="IPR020095">
    <property type="entry name" value="PsdUridine_synth_TruA_C"/>
</dbReference>
<dbReference type="Gene3D" id="3.30.70.660">
    <property type="entry name" value="Pseudouridine synthase I, catalytic domain, C-terminal subdomain"/>
    <property type="match status" value="1"/>
</dbReference>
<evidence type="ECO:0000313" key="6">
    <source>
        <dbReference type="EMBL" id="KAK3315024.1"/>
    </source>
</evidence>
<dbReference type="GO" id="GO:0031119">
    <property type="term" value="P:tRNA pseudouridine synthesis"/>
    <property type="evidence" value="ECO:0007669"/>
    <property type="project" value="TreeGrafter"/>
</dbReference>
<dbReference type="Proteomes" id="UP001283341">
    <property type="component" value="Unassembled WGS sequence"/>
</dbReference>
<dbReference type="GO" id="GO:0009982">
    <property type="term" value="F:pseudouridine synthase activity"/>
    <property type="evidence" value="ECO:0007669"/>
    <property type="project" value="InterPro"/>
</dbReference>
<dbReference type="InterPro" id="IPR041707">
    <property type="entry name" value="Pus3-like"/>
</dbReference>
<dbReference type="InterPro" id="IPR001406">
    <property type="entry name" value="PsdUridine_synth_TruA"/>
</dbReference>
<feature type="compositionally biased region" description="Basic and acidic residues" evidence="4">
    <location>
        <begin position="647"/>
        <end position="657"/>
    </location>
</feature>
<name>A0AAE0HY53_9PEZI</name>
<comment type="similarity">
    <text evidence="1">Belongs to the tRNA pseudouridine synthase TruA family.</text>
</comment>
<dbReference type="GO" id="GO:0003723">
    <property type="term" value="F:RNA binding"/>
    <property type="evidence" value="ECO:0007669"/>
    <property type="project" value="InterPro"/>
</dbReference>
<feature type="region of interest" description="Disordered" evidence="4">
    <location>
        <begin position="634"/>
        <end position="657"/>
    </location>
</feature>
<dbReference type="PANTHER" id="PTHR11142">
    <property type="entry name" value="PSEUDOURIDYLATE SYNTHASE"/>
    <property type="match status" value="1"/>
</dbReference>
<feature type="compositionally biased region" description="Basic and acidic residues" evidence="4">
    <location>
        <begin position="224"/>
        <end position="235"/>
    </location>
</feature>
<dbReference type="NCBIfam" id="TIGR00071">
    <property type="entry name" value="hisT_truA"/>
    <property type="match status" value="1"/>
</dbReference>
<reference evidence="6" key="2">
    <citation type="submission" date="2023-06" db="EMBL/GenBank/DDBJ databases">
        <authorList>
            <consortium name="Lawrence Berkeley National Laboratory"/>
            <person name="Haridas S."/>
            <person name="Hensen N."/>
            <person name="Bonometti L."/>
            <person name="Westerberg I."/>
            <person name="Brannstrom I.O."/>
            <person name="Guillou S."/>
            <person name="Cros-Aarteil S."/>
            <person name="Calhoun S."/>
            <person name="Kuo A."/>
            <person name="Mondo S."/>
            <person name="Pangilinan J."/>
            <person name="Riley R."/>
            <person name="Labutti K."/>
            <person name="Andreopoulos B."/>
            <person name="Lipzen A."/>
            <person name="Chen C."/>
            <person name="Yanf M."/>
            <person name="Daum C."/>
            <person name="Ng V."/>
            <person name="Clum A."/>
            <person name="Steindorff A."/>
            <person name="Ohm R."/>
            <person name="Martin F."/>
            <person name="Silar P."/>
            <person name="Natvig D."/>
            <person name="Lalanne C."/>
            <person name="Gautier V."/>
            <person name="Ament-Velasquez S.L."/>
            <person name="Kruys A."/>
            <person name="Hutchinson M.I."/>
            <person name="Powell A.J."/>
            <person name="Barry K."/>
            <person name="Miller A.N."/>
            <person name="Grigoriev I.V."/>
            <person name="Debuchy R."/>
            <person name="Gladieux P."/>
            <person name="Thoren M.H."/>
            <person name="Johannesson H."/>
        </authorList>
    </citation>
    <scope>NUCLEOTIDE SEQUENCE</scope>
    <source>
        <strain evidence="6">CBS 118394</strain>
    </source>
</reference>
<dbReference type="HAMAP" id="MF_00171">
    <property type="entry name" value="TruA"/>
    <property type="match status" value="1"/>
</dbReference>
<dbReference type="InterPro" id="IPR020097">
    <property type="entry name" value="PsdUridine_synth_TruA_a/b_dom"/>
</dbReference>
<comment type="caution">
    <text evidence="6">The sequence shown here is derived from an EMBL/GenBank/DDBJ whole genome shotgun (WGS) entry which is preliminary data.</text>
</comment>
<organism evidence="6 7">
    <name type="scientific">Apodospora peruviana</name>
    <dbReference type="NCBI Taxonomy" id="516989"/>
    <lineage>
        <taxon>Eukaryota</taxon>
        <taxon>Fungi</taxon>
        <taxon>Dikarya</taxon>
        <taxon>Ascomycota</taxon>
        <taxon>Pezizomycotina</taxon>
        <taxon>Sordariomycetes</taxon>
        <taxon>Sordariomycetidae</taxon>
        <taxon>Sordariales</taxon>
        <taxon>Lasiosphaeriaceae</taxon>
        <taxon>Apodospora</taxon>
    </lineage>
</organism>
<dbReference type="Pfam" id="PF01416">
    <property type="entry name" value="PseudoU_synth_1"/>
    <property type="match status" value="1"/>
</dbReference>
<protein>
    <submittedName>
        <fullName evidence="6">Pseudouridine synthase</fullName>
    </submittedName>
</protein>
<proteinExistence type="inferred from homology"/>
<dbReference type="CDD" id="cd02569">
    <property type="entry name" value="PseudoU_synth_ScPus3"/>
    <property type="match status" value="1"/>
</dbReference>
<dbReference type="InterPro" id="IPR020094">
    <property type="entry name" value="TruA/RsuA/RluB/E/F_N"/>
</dbReference>
<reference evidence="6" key="1">
    <citation type="journal article" date="2023" name="Mol. Phylogenet. Evol.">
        <title>Genome-scale phylogeny and comparative genomics of the fungal order Sordariales.</title>
        <authorList>
            <person name="Hensen N."/>
            <person name="Bonometti L."/>
            <person name="Westerberg I."/>
            <person name="Brannstrom I.O."/>
            <person name="Guillou S."/>
            <person name="Cros-Aarteil S."/>
            <person name="Calhoun S."/>
            <person name="Haridas S."/>
            <person name="Kuo A."/>
            <person name="Mondo S."/>
            <person name="Pangilinan J."/>
            <person name="Riley R."/>
            <person name="LaButti K."/>
            <person name="Andreopoulos B."/>
            <person name="Lipzen A."/>
            <person name="Chen C."/>
            <person name="Yan M."/>
            <person name="Daum C."/>
            <person name="Ng V."/>
            <person name="Clum A."/>
            <person name="Steindorff A."/>
            <person name="Ohm R.A."/>
            <person name="Martin F."/>
            <person name="Silar P."/>
            <person name="Natvig D.O."/>
            <person name="Lalanne C."/>
            <person name="Gautier V."/>
            <person name="Ament-Velasquez S.L."/>
            <person name="Kruys A."/>
            <person name="Hutchinson M.I."/>
            <person name="Powell A.J."/>
            <person name="Barry K."/>
            <person name="Miller A.N."/>
            <person name="Grigoriev I.V."/>
            <person name="Debuchy R."/>
            <person name="Gladieux P."/>
            <person name="Hiltunen Thoren M."/>
            <person name="Johannesson H."/>
        </authorList>
    </citation>
    <scope>NUCLEOTIDE SEQUENCE</scope>
    <source>
        <strain evidence="6">CBS 118394</strain>
    </source>
</reference>
<evidence type="ECO:0000256" key="1">
    <source>
        <dbReference type="ARBA" id="ARBA00009375"/>
    </source>
</evidence>
<evidence type="ECO:0000256" key="2">
    <source>
        <dbReference type="ARBA" id="ARBA00022694"/>
    </source>
</evidence>
<dbReference type="GO" id="GO:1990481">
    <property type="term" value="P:mRNA pseudouridine synthesis"/>
    <property type="evidence" value="ECO:0007669"/>
    <property type="project" value="TreeGrafter"/>
</dbReference>
<feature type="compositionally biased region" description="Low complexity" evidence="4">
    <location>
        <begin position="96"/>
        <end position="113"/>
    </location>
</feature>
<dbReference type="Gene3D" id="3.30.70.580">
    <property type="entry name" value="Pseudouridine synthase I, catalytic domain, N-terminal subdomain"/>
    <property type="match status" value="1"/>
</dbReference>
<keyword evidence="7" id="KW-1185">Reference proteome</keyword>
<dbReference type="AlphaFoldDB" id="A0AAE0HY53"/>
<accession>A0AAE0HY53</accession>
<dbReference type="SUPFAM" id="SSF55120">
    <property type="entry name" value="Pseudouridine synthase"/>
    <property type="match status" value="1"/>
</dbReference>